<comment type="caution">
    <text evidence="1">The sequence shown here is derived from an EMBL/GenBank/DDBJ whole genome shotgun (WGS) entry which is preliminary data.</text>
</comment>
<accession>A0A0U9I919</accession>
<proteinExistence type="predicted"/>
<dbReference type="OrthoDB" id="9877at2"/>
<reference evidence="2" key="1">
    <citation type="submission" date="2016-01" db="EMBL/GenBank/DDBJ databases">
        <title>Draft genome sequence of Thermodesulfovibrio aggregans strain TGE-P1.</title>
        <authorList>
            <person name="Sekiguchi Y."/>
            <person name="Ohashi A."/>
            <person name="Matsuura N."/>
            <person name="Tourlousse M.D."/>
        </authorList>
    </citation>
    <scope>NUCLEOTIDE SEQUENCE [LARGE SCALE GENOMIC DNA]</scope>
    <source>
        <strain evidence="2">TGE-P1</strain>
    </source>
</reference>
<protein>
    <recommendedName>
        <fullName evidence="3">Flagellar hook-length control protein FliK</fullName>
    </recommendedName>
</protein>
<dbReference type="EMBL" id="BCNO01000001">
    <property type="protein sequence ID" value="GAQ94310.1"/>
    <property type="molecule type" value="Genomic_DNA"/>
</dbReference>
<dbReference type="Proteomes" id="UP000054976">
    <property type="component" value="Unassembled WGS sequence"/>
</dbReference>
<name>A0A0U9I919_9BACT</name>
<dbReference type="STRING" id="86166.TAGGR_1489"/>
<gene>
    <name evidence="1" type="ORF">TAGGR_1489</name>
</gene>
<sequence length="391" mass="44776">MIQPVIDSSGIIHIFKGKQTEPIKLVIGEILTAEIMDIFPTGNVQIKINDRILVAQPQRELPLNKGDTVYLKVEKPLSDGTIPLRILSTSELETTQQPFSNREISEKILKLIEVIFTDKTTQSLNESSYLNQIKEILNFPLEQLPHSEKSSLLKKLAQTLLSQEVTTDSLKELINLLENKSLFKEKVTLLNSLLVSRDEIAEKLQKVLLNTGVSFEAKLRSFISAPERIQNIQEDLKVVLNQILREAKEKGIYEVADKVENILRHIDGYQVLSKTFQSFFTFLPLLWKDIEGGNFAFKSLKKQGKEYYSVFINLKIKQDFLSFVVTMINRSFFISFSGKPEFVDIIKSYEEDLKERFYKQGLILSGINYVTIIEELLKQWGIEEGLVSVVI</sequence>
<dbReference type="AlphaFoldDB" id="A0A0U9I919"/>
<dbReference type="RefSeq" id="WP_059175773.1">
    <property type="nucleotide sequence ID" value="NZ_BCNO01000001.1"/>
</dbReference>
<evidence type="ECO:0008006" key="3">
    <source>
        <dbReference type="Google" id="ProtNLM"/>
    </source>
</evidence>
<evidence type="ECO:0000313" key="2">
    <source>
        <dbReference type="Proteomes" id="UP000054976"/>
    </source>
</evidence>
<organism evidence="1 2">
    <name type="scientific">Thermodesulfovibrio aggregans</name>
    <dbReference type="NCBI Taxonomy" id="86166"/>
    <lineage>
        <taxon>Bacteria</taxon>
        <taxon>Pseudomonadati</taxon>
        <taxon>Nitrospirota</taxon>
        <taxon>Thermodesulfovibrionia</taxon>
        <taxon>Thermodesulfovibrionales</taxon>
        <taxon>Thermodesulfovibrionaceae</taxon>
        <taxon>Thermodesulfovibrio</taxon>
    </lineage>
</organism>
<keyword evidence="2" id="KW-1185">Reference proteome</keyword>
<evidence type="ECO:0000313" key="1">
    <source>
        <dbReference type="EMBL" id="GAQ94310.1"/>
    </source>
</evidence>